<feature type="domain" description="Ig-like" evidence="5">
    <location>
        <begin position="5"/>
        <end position="98"/>
    </location>
</feature>
<feature type="domain" description="SRCR" evidence="4">
    <location>
        <begin position="108"/>
        <end position="208"/>
    </location>
</feature>
<dbReference type="SMART" id="SM00202">
    <property type="entry name" value="SR"/>
    <property type="match status" value="1"/>
</dbReference>
<name>A0ABD0MGH4_CIRMR</name>
<protein>
    <recommendedName>
        <fullName evidence="8">Deleted in malignant brain tumors 1 protein-like</fullName>
    </recommendedName>
</protein>
<evidence type="ECO:0000256" key="2">
    <source>
        <dbReference type="PROSITE-ProRule" id="PRU00196"/>
    </source>
</evidence>
<dbReference type="EMBL" id="JAMKFB020000562">
    <property type="protein sequence ID" value="KAL0148909.1"/>
    <property type="molecule type" value="Genomic_DNA"/>
</dbReference>
<dbReference type="AlphaFoldDB" id="A0ABD0MGH4"/>
<dbReference type="InterPro" id="IPR007110">
    <property type="entry name" value="Ig-like_dom"/>
</dbReference>
<keyword evidence="7" id="KW-1185">Reference proteome</keyword>
<dbReference type="InterPro" id="IPR001190">
    <property type="entry name" value="SRCR"/>
</dbReference>
<evidence type="ECO:0000313" key="6">
    <source>
        <dbReference type="EMBL" id="KAL0148909.1"/>
    </source>
</evidence>
<dbReference type="InterPro" id="IPR036772">
    <property type="entry name" value="SRCR-like_dom_sf"/>
</dbReference>
<keyword evidence="1 2" id="KW-1015">Disulfide bond</keyword>
<feature type="disulfide bond" evidence="2">
    <location>
        <begin position="146"/>
        <end position="207"/>
    </location>
</feature>
<feature type="disulfide bond" evidence="2">
    <location>
        <begin position="177"/>
        <end position="187"/>
    </location>
</feature>
<sequence length="447" mass="46301">NLQQPNISHSAPDGQFVVGSQGPVITRGHSFTIICSTESKYPGGSFHLFRGSSITRSESAVNHSSSFSFPEADYSHEGTYSCVYEVSVSSRSFRSSASELLLITITDLRLVSGSDLCCGRVEIRYNGQWGTVCDDNWDMNDAAVVCRQLQCGSAISAPQSADFGQGSGSIWLDDVGCSGSEGTLTQCSHYGVGKHDCNHGKDAGVVCSESPPLGATPGSQNNNSLGGWGNRGKTGGGTGGQFRAEEVGLDRGAGTDSEALEDLGHGTVADSEALEDLDRGSVADSGTLEDLDREAVANSGTLEDLDRGAVADSGTLEDLGRGTVVDSETLEGLGRGAVADSGNLQDLGHGAMADSVTLECLGRGAVADSGTLEDLGRGEMADTVTLEQKSTMFDSEEPGAIVEQGEQAAMAGQAEQEAMAGQAEQGAMMRQAEQAEQGAMARQAEQA</sequence>
<dbReference type="PROSITE" id="PS50835">
    <property type="entry name" value="IG_LIKE"/>
    <property type="match status" value="1"/>
</dbReference>
<feature type="non-terminal residue" evidence="6">
    <location>
        <position position="1"/>
    </location>
</feature>
<feature type="region of interest" description="Disordered" evidence="3">
    <location>
        <begin position="210"/>
        <end position="284"/>
    </location>
</feature>
<dbReference type="InterPro" id="IPR036179">
    <property type="entry name" value="Ig-like_dom_sf"/>
</dbReference>
<accession>A0ABD0MGH4</accession>
<dbReference type="Proteomes" id="UP001529510">
    <property type="component" value="Unassembled WGS sequence"/>
</dbReference>
<dbReference type="Gene3D" id="3.10.250.10">
    <property type="entry name" value="SRCR-like domain"/>
    <property type="match status" value="1"/>
</dbReference>
<dbReference type="PRINTS" id="PR00258">
    <property type="entry name" value="SPERACTRCPTR"/>
</dbReference>
<dbReference type="PANTHER" id="PTHR48071:SF27">
    <property type="entry name" value="SCAVENGER RECEPTOR CYSTEINE-RICH TYPE 1 PROTEIN M130-LIKE"/>
    <property type="match status" value="1"/>
</dbReference>
<dbReference type="FunFam" id="3.10.250.10:FF:000002">
    <property type="entry name" value="Scavenger receptor cysteine-rich type 1 protein M130"/>
    <property type="match status" value="1"/>
</dbReference>
<proteinExistence type="predicted"/>
<comment type="caution">
    <text evidence="6">The sequence shown here is derived from an EMBL/GenBank/DDBJ whole genome shotgun (WGS) entry which is preliminary data.</text>
</comment>
<evidence type="ECO:0000256" key="1">
    <source>
        <dbReference type="ARBA" id="ARBA00023157"/>
    </source>
</evidence>
<evidence type="ECO:0000259" key="5">
    <source>
        <dbReference type="PROSITE" id="PS50835"/>
    </source>
</evidence>
<dbReference type="SUPFAM" id="SSF56487">
    <property type="entry name" value="SRCR-like"/>
    <property type="match status" value="1"/>
</dbReference>
<evidence type="ECO:0000259" key="4">
    <source>
        <dbReference type="PROSITE" id="PS50287"/>
    </source>
</evidence>
<dbReference type="SUPFAM" id="SSF48726">
    <property type="entry name" value="Immunoglobulin"/>
    <property type="match status" value="1"/>
</dbReference>
<dbReference type="InterPro" id="IPR013783">
    <property type="entry name" value="Ig-like_fold"/>
</dbReference>
<feature type="region of interest" description="Disordered" evidence="3">
    <location>
        <begin position="406"/>
        <end position="447"/>
    </location>
</feature>
<organism evidence="6 7">
    <name type="scientific">Cirrhinus mrigala</name>
    <name type="common">Mrigala</name>
    <dbReference type="NCBI Taxonomy" id="683832"/>
    <lineage>
        <taxon>Eukaryota</taxon>
        <taxon>Metazoa</taxon>
        <taxon>Chordata</taxon>
        <taxon>Craniata</taxon>
        <taxon>Vertebrata</taxon>
        <taxon>Euteleostomi</taxon>
        <taxon>Actinopterygii</taxon>
        <taxon>Neopterygii</taxon>
        <taxon>Teleostei</taxon>
        <taxon>Ostariophysi</taxon>
        <taxon>Cypriniformes</taxon>
        <taxon>Cyprinidae</taxon>
        <taxon>Labeoninae</taxon>
        <taxon>Labeonini</taxon>
        <taxon>Cirrhinus</taxon>
    </lineage>
</organism>
<gene>
    <name evidence="6" type="ORF">M9458_055713</name>
</gene>
<reference evidence="6 7" key="1">
    <citation type="submission" date="2024-05" db="EMBL/GenBank/DDBJ databases">
        <title>Genome sequencing and assembly of Indian major carp, Cirrhinus mrigala (Hamilton, 1822).</title>
        <authorList>
            <person name="Mohindra V."/>
            <person name="Chowdhury L.M."/>
            <person name="Lal K."/>
            <person name="Jena J.K."/>
        </authorList>
    </citation>
    <scope>NUCLEOTIDE SEQUENCE [LARGE SCALE GENOMIC DNA]</scope>
    <source>
        <strain evidence="6">CM1030</strain>
        <tissue evidence="6">Blood</tissue>
    </source>
</reference>
<evidence type="ECO:0000256" key="3">
    <source>
        <dbReference type="SAM" id="MobiDB-lite"/>
    </source>
</evidence>
<dbReference type="Gene3D" id="2.60.40.10">
    <property type="entry name" value="Immunoglobulins"/>
    <property type="match status" value="1"/>
</dbReference>
<feature type="disulfide bond" evidence="2">
    <location>
        <begin position="133"/>
        <end position="197"/>
    </location>
</feature>
<feature type="compositionally biased region" description="Gly residues" evidence="3">
    <location>
        <begin position="226"/>
        <end position="240"/>
    </location>
</feature>
<evidence type="ECO:0000313" key="7">
    <source>
        <dbReference type="Proteomes" id="UP001529510"/>
    </source>
</evidence>
<dbReference type="Pfam" id="PF13895">
    <property type="entry name" value="Ig_2"/>
    <property type="match status" value="1"/>
</dbReference>
<dbReference type="Pfam" id="PF00530">
    <property type="entry name" value="SRCR"/>
    <property type="match status" value="1"/>
</dbReference>
<dbReference type="PROSITE" id="PS50287">
    <property type="entry name" value="SRCR_2"/>
    <property type="match status" value="1"/>
</dbReference>
<evidence type="ECO:0008006" key="8">
    <source>
        <dbReference type="Google" id="ProtNLM"/>
    </source>
</evidence>
<dbReference type="PANTHER" id="PTHR48071">
    <property type="entry name" value="SRCR DOMAIN-CONTAINING PROTEIN"/>
    <property type="match status" value="1"/>
</dbReference>